<evidence type="ECO:0000313" key="3">
    <source>
        <dbReference type="Proteomes" id="UP000674217"/>
    </source>
</evidence>
<keyword evidence="3" id="KW-1185">Reference proteome</keyword>
<feature type="signal peptide" evidence="1">
    <location>
        <begin position="1"/>
        <end position="18"/>
    </location>
</feature>
<reference evidence="2 3" key="1">
    <citation type="submission" date="2021-03" db="EMBL/GenBank/DDBJ databases">
        <title>Flavobacterium Flabelliformis Sp. Nov. And Flavobacterium Geliluteum Sp. Nov., Two Novel Multidrug Resistant Psychrophilic Species Isolated From Antarctica.</title>
        <authorList>
            <person name="Kralova S."/>
            <person name="Busse H.J."/>
            <person name="Bezdicek M."/>
            <person name="Nykrynova M."/>
            <person name="Kroupova E."/>
            <person name="Krsek D."/>
            <person name="Sedlacek I."/>
        </authorList>
    </citation>
    <scope>NUCLEOTIDE SEQUENCE [LARGE SCALE GENOMIC DNA]</scope>
    <source>
        <strain evidence="2 3">P4023</strain>
    </source>
</reference>
<dbReference type="Proteomes" id="UP000674217">
    <property type="component" value="Unassembled WGS sequence"/>
</dbReference>
<sequence>MKAKFLLLLLLCSAFIQAQKIRWDNVNVRREVAPSLFLKESPLNVALICTTFDSGLSSDPTMRYQVFENAILYNDFIYNNFGLPEIVAVLEYKFAPATLHLVKQDLKYKVAVVSHLYANLILIDRSKGFFDEQEVRLGDIDLVHPTANIKGFNSNLGFLDYPNNLNTTLVIDDLTEFEANQYKNKTNPSLPRSGEEKSVNEIQLFKLKMKVGSILRGKFLPTARYQQRSFNYLKEDKDFKSDNFDKALQLIKSGVDPVNESKVREAISIWQTEADAITNLDDKKTKKYYIALQENILQGYNVIRDFQNTDELASKLKSIDSNNEIANALISNKKNAALPQPPQKEIVFAPVPARFDRSDVKRFLDKKSGKINAIVRLQPDKYEGKLGDMNTYKAASEVFRKSQVNSTSFNAILSLFLQIAEYERTGVNYDQVKEVKEVLKSYNAFCLQLAKERKAFDATYDFKNQAASYMEKLRLHLLSLHKKEEFTVFDDALSTAITATIAHTKPENQQIARDIIDLNTAVTLKANATADPVKNQVIIDRLIDNVTAFFAKKVPNQQYEVFFEFDNAAKLLKQNKSISAVELGNFSNILCVLYFYL</sequence>
<evidence type="ECO:0000313" key="2">
    <source>
        <dbReference type="EMBL" id="MBP4141006.1"/>
    </source>
</evidence>
<dbReference type="EMBL" id="JAGFBU010000001">
    <property type="protein sequence ID" value="MBP4141006.1"/>
    <property type="molecule type" value="Genomic_DNA"/>
</dbReference>
<keyword evidence="1" id="KW-0732">Signal</keyword>
<proteinExistence type="predicted"/>
<comment type="caution">
    <text evidence="2">The sequence shown here is derived from an EMBL/GenBank/DDBJ whole genome shotgun (WGS) entry which is preliminary data.</text>
</comment>
<accession>A0ABS5CQW6</accession>
<gene>
    <name evidence="2" type="ORF">J3S90_04245</name>
</gene>
<organism evidence="2 3">
    <name type="scientific">Flavobacterium flabelliforme</name>
    <dbReference type="NCBI Taxonomy" id="2816119"/>
    <lineage>
        <taxon>Bacteria</taxon>
        <taxon>Pseudomonadati</taxon>
        <taxon>Bacteroidota</taxon>
        <taxon>Flavobacteriia</taxon>
        <taxon>Flavobacteriales</taxon>
        <taxon>Flavobacteriaceae</taxon>
        <taxon>Flavobacterium</taxon>
    </lineage>
</organism>
<dbReference type="RefSeq" id="WP_210644953.1">
    <property type="nucleotide sequence ID" value="NZ_JAGFBU010000001.1"/>
</dbReference>
<protein>
    <submittedName>
        <fullName evidence="2">Uncharacterized protein</fullName>
    </submittedName>
</protein>
<feature type="chain" id="PRO_5045567467" evidence="1">
    <location>
        <begin position="19"/>
        <end position="597"/>
    </location>
</feature>
<evidence type="ECO:0000256" key="1">
    <source>
        <dbReference type="SAM" id="SignalP"/>
    </source>
</evidence>
<name>A0ABS5CQW6_9FLAO</name>